<accession>A0ABT9VYS0</accession>
<feature type="domain" description="Putative zinc-finger" evidence="2">
    <location>
        <begin position="3"/>
        <end position="36"/>
    </location>
</feature>
<gene>
    <name evidence="3" type="ORF">J2S11_002023</name>
</gene>
<reference evidence="3 4" key="1">
    <citation type="submission" date="2023-07" db="EMBL/GenBank/DDBJ databases">
        <title>Genomic Encyclopedia of Type Strains, Phase IV (KMG-IV): sequencing the most valuable type-strain genomes for metagenomic binning, comparative biology and taxonomic classification.</title>
        <authorList>
            <person name="Goeker M."/>
        </authorList>
    </citation>
    <scope>NUCLEOTIDE SEQUENCE [LARGE SCALE GENOMIC DNA]</scope>
    <source>
        <strain evidence="3 4">DSM 12751</strain>
    </source>
</reference>
<name>A0ABT9VYS0_9BACI</name>
<proteinExistence type="predicted"/>
<protein>
    <submittedName>
        <fullName evidence="3">Anti-sigma factor RsiW</fullName>
    </submittedName>
</protein>
<dbReference type="Proteomes" id="UP001235840">
    <property type="component" value="Unassembled WGS sequence"/>
</dbReference>
<dbReference type="Pfam" id="PF13490">
    <property type="entry name" value="zf-HC2"/>
    <property type="match status" value="1"/>
</dbReference>
<comment type="caution">
    <text evidence="3">The sequence shown here is derived from an EMBL/GenBank/DDBJ whole genome shotgun (WGS) entry which is preliminary data.</text>
</comment>
<dbReference type="InterPro" id="IPR027383">
    <property type="entry name" value="Znf_put"/>
</dbReference>
<keyword evidence="1" id="KW-0472">Membrane</keyword>
<dbReference type="EMBL" id="JAUSTY010000007">
    <property type="protein sequence ID" value="MDQ0166122.1"/>
    <property type="molecule type" value="Genomic_DNA"/>
</dbReference>
<feature type="transmembrane region" description="Helical" evidence="1">
    <location>
        <begin position="88"/>
        <end position="107"/>
    </location>
</feature>
<evidence type="ECO:0000256" key="1">
    <source>
        <dbReference type="SAM" id="Phobius"/>
    </source>
</evidence>
<evidence type="ECO:0000313" key="3">
    <source>
        <dbReference type="EMBL" id="MDQ0166122.1"/>
    </source>
</evidence>
<sequence>MSCQDAKKLMHDYLDEEISSSDQATLKQHLKECPACKEYFNRMEKSLLLMKSHSHVLAPDDFTDKIMQQIPVEKPTGKLLRFVKGHPFLVAAAVFLLLMGGSLSQIWKDGQGQFSVSAPAMEQIVVNMDERSVIVPEDVVVNGNLIVRNGNVNVLGEVTGDVIVADGQLYMASTANIIGQSEEIDQFFKWSFYHIQRWFKEAVLFNTSN</sequence>
<keyword evidence="1" id="KW-1133">Transmembrane helix</keyword>
<organism evidence="3 4">
    <name type="scientific">Caldalkalibacillus horti</name>
    <dbReference type="NCBI Taxonomy" id="77523"/>
    <lineage>
        <taxon>Bacteria</taxon>
        <taxon>Bacillati</taxon>
        <taxon>Bacillota</taxon>
        <taxon>Bacilli</taxon>
        <taxon>Bacillales</taxon>
        <taxon>Bacillaceae</taxon>
        <taxon>Caldalkalibacillus</taxon>
    </lineage>
</organism>
<keyword evidence="1" id="KW-0812">Transmembrane</keyword>
<keyword evidence="4" id="KW-1185">Reference proteome</keyword>
<evidence type="ECO:0000259" key="2">
    <source>
        <dbReference type="Pfam" id="PF13490"/>
    </source>
</evidence>
<evidence type="ECO:0000313" key="4">
    <source>
        <dbReference type="Proteomes" id="UP001235840"/>
    </source>
</evidence>
<dbReference type="RefSeq" id="WP_307394098.1">
    <property type="nucleotide sequence ID" value="NZ_BAAADK010000048.1"/>
</dbReference>